<sequence>MPDGIQRYVRTKAQRMGQLNRFLLEFRALQKQLYRALSVFTCGVQRNQDDAGDATEHKKRLGREAESSTAQQLKRKRVELGDVTCISFRFTLINSANRFHYKVHLKAAGLLCFGLLVLRILECFVLQLHWAKLIQQQDFCLVQIQLRILECFVLQLHWAKHIQQQP</sequence>
<accession>E9HJ27</accession>
<dbReference type="Proteomes" id="UP000000305">
    <property type="component" value="Unassembled WGS sequence"/>
</dbReference>
<keyword evidence="2" id="KW-1185">Reference proteome</keyword>
<proteinExistence type="predicted"/>
<reference evidence="1 2" key="1">
    <citation type="journal article" date="2011" name="Science">
        <title>The ecoresponsive genome of Daphnia pulex.</title>
        <authorList>
            <person name="Colbourne J.K."/>
            <person name="Pfrender M.E."/>
            <person name="Gilbert D."/>
            <person name="Thomas W.K."/>
            <person name="Tucker A."/>
            <person name="Oakley T.H."/>
            <person name="Tokishita S."/>
            <person name="Aerts A."/>
            <person name="Arnold G.J."/>
            <person name="Basu M.K."/>
            <person name="Bauer D.J."/>
            <person name="Caceres C.E."/>
            <person name="Carmel L."/>
            <person name="Casola C."/>
            <person name="Choi J.H."/>
            <person name="Detter J.C."/>
            <person name="Dong Q."/>
            <person name="Dusheyko S."/>
            <person name="Eads B.D."/>
            <person name="Frohlich T."/>
            <person name="Geiler-Samerotte K.A."/>
            <person name="Gerlach D."/>
            <person name="Hatcher P."/>
            <person name="Jogdeo S."/>
            <person name="Krijgsveld J."/>
            <person name="Kriventseva E.V."/>
            <person name="Kultz D."/>
            <person name="Laforsch C."/>
            <person name="Lindquist E."/>
            <person name="Lopez J."/>
            <person name="Manak J.R."/>
            <person name="Muller J."/>
            <person name="Pangilinan J."/>
            <person name="Patwardhan R.P."/>
            <person name="Pitluck S."/>
            <person name="Pritham E.J."/>
            <person name="Rechtsteiner A."/>
            <person name="Rho M."/>
            <person name="Rogozin I.B."/>
            <person name="Sakarya O."/>
            <person name="Salamov A."/>
            <person name="Schaack S."/>
            <person name="Shapiro H."/>
            <person name="Shiga Y."/>
            <person name="Skalitzky C."/>
            <person name="Smith Z."/>
            <person name="Souvorov A."/>
            <person name="Sung W."/>
            <person name="Tang Z."/>
            <person name="Tsuchiya D."/>
            <person name="Tu H."/>
            <person name="Vos H."/>
            <person name="Wang M."/>
            <person name="Wolf Y.I."/>
            <person name="Yamagata H."/>
            <person name="Yamada T."/>
            <person name="Ye Y."/>
            <person name="Shaw J.R."/>
            <person name="Andrews J."/>
            <person name="Crease T.J."/>
            <person name="Tang H."/>
            <person name="Lucas S.M."/>
            <person name="Robertson H.M."/>
            <person name="Bork P."/>
            <person name="Koonin E.V."/>
            <person name="Zdobnov E.M."/>
            <person name="Grigoriev I.V."/>
            <person name="Lynch M."/>
            <person name="Boore J.L."/>
        </authorList>
    </citation>
    <scope>NUCLEOTIDE SEQUENCE [LARGE SCALE GENOMIC DNA]</scope>
</reference>
<evidence type="ECO:0000313" key="1">
    <source>
        <dbReference type="EMBL" id="EFX68246.1"/>
    </source>
</evidence>
<dbReference type="InParanoid" id="E9HJ27"/>
<gene>
    <name evidence="1" type="ORF">DAPPUDRAFT_260387</name>
</gene>
<name>E9HJ27_DAPPU</name>
<evidence type="ECO:0000313" key="2">
    <source>
        <dbReference type="Proteomes" id="UP000000305"/>
    </source>
</evidence>
<dbReference type="KEGG" id="dpx:DAPPUDRAFT_260387"/>
<dbReference type="AlphaFoldDB" id="E9HJ27"/>
<dbReference type="HOGENOM" id="CLU_1604382_0_0_1"/>
<dbReference type="EMBL" id="GL732659">
    <property type="protein sequence ID" value="EFX68246.1"/>
    <property type="molecule type" value="Genomic_DNA"/>
</dbReference>
<organism evidence="1 2">
    <name type="scientific">Daphnia pulex</name>
    <name type="common">Water flea</name>
    <dbReference type="NCBI Taxonomy" id="6669"/>
    <lineage>
        <taxon>Eukaryota</taxon>
        <taxon>Metazoa</taxon>
        <taxon>Ecdysozoa</taxon>
        <taxon>Arthropoda</taxon>
        <taxon>Crustacea</taxon>
        <taxon>Branchiopoda</taxon>
        <taxon>Diplostraca</taxon>
        <taxon>Cladocera</taxon>
        <taxon>Anomopoda</taxon>
        <taxon>Daphniidae</taxon>
        <taxon>Daphnia</taxon>
    </lineage>
</organism>
<protein>
    <submittedName>
        <fullName evidence="1">Uncharacterized protein</fullName>
    </submittedName>
</protein>